<feature type="transmembrane region" description="Helical" evidence="5">
    <location>
        <begin position="305"/>
        <end position="322"/>
    </location>
</feature>
<keyword evidence="8" id="KW-1185">Reference proteome</keyword>
<keyword evidence="2 5" id="KW-0812">Transmembrane</keyword>
<feature type="transmembrane region" description="Helical" evidence="5">
    <location>
        <begin position="135"/>
        <end position="155"/>
    </location>
</feature>
<evidence type="ECO:0000313" key="7">
    <source>
        <dbReference type="EMBL" id="MDT9592666.1"/>
    </source>
</evidence>
<feature type="transmembrane region" description="Helical" evidence="5">
    <location>
        <begin position="50"/>
        <end position="71"/>
    </location>
</feature>
<dbReference type="PROSITE" id="PS50850">
    <property type="entry name" value="MFS"/>
    <property type="match status" value="1"/>
</dbReference>
<dbReference type="InterPro" id="IPR020846">
    <property type="entry name" value="MFS_dom"/>
</dbReference>
<comment type="subcellular location">
    <subcellularLocation>
        <location evidence="1">Cell membrane</location>
        <topology evidence="1">Multi-pass membrane protein</topology>
    </subcellularLocation>
</comment>
<proteinExistence type="predicted"/>
<feature type="transmembrane region" description="Helical" evidence="5">
    <location>
        <begin position="371"/>
        <end position="392"/>
    </location>
</feature>
<dbReference type="Pfam" id="PF07690">
    <property type="entry name" value="MFS_1"/>
    <property type="match status" value="1"/>
</dbReference>
<feature type="transmembrane region" description="Helical" evidence="5">
    <location>
        <begin position="251"/>
        <end position="273"/>
    </location>
</feature>
<comment type="caution">
    <text evidence="7">The sequence shown here is derived from an EMBL/GenBank/DDBJ whole genome shotgun (WGS) entry which is preliminary data.</text>
</comment>
<dbReference type="PANTHER" id="PTHR23521:SF3">
    <property type="entry name" value="MFS TRANSPORTER"/>
    <property type="match status" value="1"/>
</dbReference>
<keyword evidence="4 5" id="KW-0472">Membrane</keyword>
<evidence type="ECO:0000259" key="6">
    <source>
        <dbReference type="PROSITE" id="PS50850"/>
    </source>
</evidence>
<evidence type="ECO:0000256" key="2">
    <source>
        <dbReference type="ARBA" id="ARBA00022692"/>
    </source>
</evidence>
<feature type="transmembrane region" description="Helical" evidence="5">
    <location>
        <begin position="280"/>
        <end position="299"/>
    </location>
</feature>
<evidence type="ECO:0000256" key="5">
    <source>
        <dbReference type="SAM" id="Phobius"/>
    </source>
</evidence>
<keyword evidence="3 5" id="KW-1133">Transmembrane helix</keyword>
<dbReference type="Proteomes" id="UP001268542">
    <property type="component" value="Unassembled WGS sequence"/>
</dbReference>
<organism evidence="7 8">
    <name type="scientific">Nocardioides imazamoxiresistens</name>
    <dbReference type="NCBI Taxonomy" id="3231893"/>
    <lineage>
        <taxon>Bacteria</taxon>
        <taxon>Bacillati</taxon>
        <taxon>Actinomycetota</taxon>
        <taxon>Actinomycetes</taxon>
        <taxon>Propionibacteriales</taxon>
        <taxon>Nocardioidaceae</taxon>
        <taxon>Nocardioides</taxon>
    </lineage>
</organism>
<evidence type="ECO:0000256" key="3">
    <source>
        <dbReference type="ARBA" id="ARBA00022989"/>
    </source>
</evidence>
<evidence type="ECO:0000313" key="8">
    <source>
        <dbReference type="Proteomes" id="UP001268542"/>
    </source>
</evidence>
<dbReference type="RefSeq" id="WP_315732089.1">
    <property type="nucleotide sequence ID" value="NZ_JAVYII010000002.1"/>
</dbReference>
<dbReference type="PANTHER" id="PTHR23521">
    <property type="entry name" value="TRANSPORTER MFS SUPERFAMILY"/>
    <property type="match status" value="1"/>
</dbReference>
<reference evidence="7 8" key="1">
    <citation type="submission" date="2023-08" db="EMBL/GenBank/DDBJ databases">
        <title>Nocardioides seae sp. nov., a bacterium isolated from a soil.</title>
        <authorList>
            <person name="Wang X."/>
        </authorList>
    </citation>
    <scope>NUCLEOTIDE SEQUENCE [LARGE SCALE GENOMIC DNA]</scope>
    <source>
        <strain evidence="7 8">YZH12</strain>
    </source>
</reference>
<dbReference type="InterPro" id="IPR011701">
    <property type="entry name" value="MFS"/>
</dbReference>
<dbReference type="EMBL" id="JAVYII010000002">
    <property type="protein sequence ID" value="MDT9592666.1"/>
    <property type="molecule type" value="Genomic_DNA"/>
</dbReference>
<dbReference type="InterPro" id="IPR036259">
    <property type="entry name" value="MFS_trans_sf"/>
</dbReference>
<name>A0ABU3PTW6_9ACTN</name>
<dbReference type="SUPFAM" id="SSF103473">
    <property type="entry name" value="MFS general substrate transporter"/>
    <property type="match status" value="1"/>
</dbReference>
<feature type="transmembrane region" description="Helical" evidence="5">
    <location>
        <begin position="225"/>
        <end position="245"/>
    </location>
</feature>
<evidence type="ECO:0000256" key="4">
    <source>
        <dbReference type="ARBA" id="ARBA00023136"/>
    </source>
</evidence>
<sequence length="400" mass="40457">MLRFFPRGSGAALAVIATTTLLAMSVWFSATFVARPLTREWGLGEGGATLLTIAVQVGFVLGALASAVLGLPDAVPARRLVGLGAAGAAVCNLGLLAADGLAVAVPLRLLTGVFLALVYPPALREVATWFVRGRGLAMGTVIGALTLGSALPHLVGAATALDWRVVVAATSVAGLAAALLAQLLRRPGPHAPPPRPFRLGAGLRALGERRVALANLGYVGHMWELYAMWAGVGAFLLAVPGVAAGEEPGRTAAVLAFAAIGAGALGCLAGGVISDRRGRAEAALVSLVCSGGAAVVLALTHRTAPLTVVVALCLFWGFWVVADSAQFSAMVTEAAPPDAVGAALSLQMAMGYLTTVVTIALVPWLTREASWTLTLLVLAVGPAVGAAAMVAARRDAVARP</sequence>
<accession>A0ABU3PTW6</accession>
<evidence type="ECO:0000256" key="1">
    <source>
        <dbReference type="ARBA" id="ARBA00004651"/>
    </source>
</evidence>
<protein>
    <submittedName>
        <fullName evidence="7">MFS transporter</fullName>
    </submittedName>
</protein>
<feature type="transmembrane region" description="Helical" evidence="5">
    <location>
        <begin position="80"/>
        <end position="98"/>
    </location>
</feature>
<feature type="domain" description="Major facilitator superfamily (MFS) profile" evidence="6">
    <location>
        <begin position="210"/>
        <end position="400"/>
    </location>
</feature>
<feature type="transmembrane region" description="Helical" evidence="5">
    <location>
        <begin position="343"/>
        <end position="365"/>
    </location>
</feature>
<feature type="transmembrane region" description="Helical" evidence="5">
    <location>
        <begin position="161"/>
        <end position="181"/>
    </location>
</feature>
<gene>
    <name evidence="7" type="ORF">RDV89_06290</name>
</gene>
<dbReference type="Gene3D" id="1.20.1250.20">
    <property type="entry name" value="MFS general substrate transporter like domains"/>
    <property type="match status" value="2"/>
</dbReference>